<dbReference type="PIRSF" id="PIRSF000390">
    <property type="entry name" value="PLP_StrS"/>
    <property type="match status" value="1"/>
</dbReference>
<dbReference type="EMBL" id="CP002542">
    <property type="protein sequence ID" value="AEA42723.1"/>
    <property type="molecule type" value="Genomic_DNA"/>
</dbReference>
<evidence type="ECO:0000256" key="2">
    <source>
        <dbReference type="PIRSR" id="PIRSR000390-1"/>
    </source>
</evidence>
<organism evidence="5 6">
    <name type="scientific">Fluviicola taffensis (strain DSM 16823 / NCIMB 13979 / RW262)</name>
    <dbReference type="NCBI Taxonomy" id="755732"/>
    <lineage>
        <taxon>Bacteria</taxon>
        <taxon>Pseudomonadati</taxon>
        <taxon>Bacteroidota</taxon>
        <taxon>Flavobacteriia</taxon>
        <taxon>Flavobacteriales</taxon>
        <taxon>Crocinitomicaceae</taxon>
        <taxon>Fluviicola</taxon>
    </lineage>
</organism>
<evidence type="ECO:0000256" key="3">
    <source>
        <dbReference type="PIRSR" id="PIRSR000390-2"/>
    </source>
</evidence>
<protein>
    <submittedName>
        <fullName evidence="5">Glutamine--scyllo-inositol transaminase</fullName>
        <ecNumber evidence="5">2.6.1.50</ecNumber>
    </submittedName>
</protein>
<dbReference type="SUPFAM" id="SSF53383">
    <property type="entry name" value="PLP-dependent transferases"/>
    <property type="match status" value="1"/>
</dbReference>
<keyword evidence="5" id="KW-0808">Transferase</keyword>
<dbReference type="GO" id="GO:0000271">
    <property type="term" value="P:polysaccharide biosynthetic process"/>
    <property type="evidence" value="ECO:0007669"/>
    <property type="project" value="TreeGrafter"/>
</dbReference>
<evidence type="ECO:0000256" key="1">
    <source>
        <dbReference type="ARBA" id="ARBA00037999"/>
    </source>
</evidence>
<reference evidence="5 6" key="1">
    <citation type="journal article" date="2011" name="Stand. Genomic Sci.">
        <title>Complete genome sequence of the gliding freshwater bacterium Fluviicola taffensis type strain (RW262).</title>
        <authorList>
            <person name="Woyke T."/>
            <person name="Chertkov O."/>
            <person name="Lapidus A."/>
            <person name="Nolan M."/>
            <person name="Lucas S."/>
            <person name="Del Rio T.G."/>
            <person name="Tice H."/>
            <person name="Cheng J.F."/>
            <person name="Tapia R."/>
            <person name="Han C."/>
            <person name="Goodwin L."/>
            <person name="Pitluck S."/>
            <person name="Liolios K."/>
            <person name="Pagani I."/>
            <person name="Ivanova N."/>
            <person name="Huntemann M."/>
            <person name="Mavromatis K."/>
            <person name="Mikhailova N."/>
            <person name="Pati A."/>
            <person name="Chen A."/>
            <person name="Palaniappan K."/>
            <person name="Land M."/>
            <person name="Hauser L."/>
            <person name="Brambilla E.M."/>
            <person name="Rohde M."/>
            <person name="Mwirichia R."/>
            <person name="Sikorski J."/>
            <person name="Tindall B.J."/>
            <person name="Goker M."/>
            <person name="Bristow J."/>
            <person name="Eisen J.A."/>
            <person name="Markowitz V."/>
            <person name="Hugenholtz P."/>
            <person name="Klenk H.P."/>
            <person name="Kyrpides N.C."/>
        </authorList>
    </citation>
    <scope>NUCLEOTIDE SEQUENCE [LARGE SCALE GENOMIC DNA]</scope>
    <source>
        <strain evidence="6">DSM 16823 / RW262 / RW262</strain>
    </source>
</reference>
<dbReference type="PANTHER" id="PTHR30244">
    <property type="entry name" value="TRANSAMINASE"/>
    <property type="match status" value="1"/>
</dbReference>
<keyword evidence="3 4" id="KW-0663">Pyridoxal phosphate</keyword>
<evidence type="ECO:0000256" key="4">
    <source>
        <dbReference type="RuleBase" id="RU004508"/>
    </source>
</evidence>
<evidence type="ECO:0000313" key="5">
    <source>
        <dbReference type="EMBL" id="AEA42723.1"/>
    </source>
</evidence>
<dbReference type="GO" id="GO:0047310">
    <property type="term" value="F:glutamine-scyllo-inositol transaminase activity"/>
    <property type="evidence" value="ECO:0007669"/>
    <property type="project" value="UniProtKB-EC"/>
</dbReference>
<reference evidence="6" key="2">
    <citation type="submission" date="2011-02" db="EMBL/GenBank/DDBJ databases">
        <title>The complete genome of Fluviicola taffensis DSM 16823.</title>
        <authorList>
            <consortium name="US DOE Joint Genome Institute (JGI-PGF)"/>
            <person name="Lucas S."/>
            <person name="Copeland A."/>
            <person name="Lapidus A."/>
            <person name="Bruce D."/>
            <person name="Goodwin L."/>
            <person name="Pitluck S."/>
            <person name="Kyrpides N."/>
            <person name="Mavromatis K."/>
            <person name="Ivanova N."/>
            <person name="Mikhailova N."/>
            <person name="Pagani I."/>
            <person name="Chertkov O."/>
            <person name="Detter J.C."/>
            <person name="Han C."/>
            <person name="Tapia R."/>
            <person name="Land M."/>
            <person name="Hauser L."/>
            <person name="Markowitz V."/>
            <person name="Cheng J.-F."/>
            <person name="Hugenholtz P."/>
            <person name="Woyke T."/>
            <person name="Wu D."/>
            <person name="Tindall B."/>
            <person name="Pomrenke H.G."/>
            <person name="Brambilla E."/>
            <person name="Klenk H.-P."/>
            <person name="Eisen J.A."/>
        </authorList>
    </citation>
    <scope>NUCLEOTIDE SEQUENCE [LARGE SCALE GENOMIC DNA]</scope>
    <source>
        <strain evidence="6">DSM 16823 / RW262 / RW262</strain>
    </source>
</reference>
<dbReference type="Proteomes" id="UP000007463">
    <property type="component" value="Chromosome"/>
</dbReference>
<dbReference type="InterPro" id="IPR015421">
    <property type="entry name" value="PyrdxlP-dep_Trfase_major"/>
</dbReference>
<gene>
    <name evidence="5" type="ordered locus">Fluta_0719</name>
</gene>
<proteinExistence type="inferred from homology"/>
<comment type="similarity">
    <text evidence="1 4">Belongs to the DegT/DnrJ/EryC1 family.</text>
</comment>
<dbReference type="KEGG" id="fte:Fluta_0719"/>
<dbReference type="eggNOG" id="COG0399">
    <property type="taxonomic scope" value="Bacteria"/>
</dbReference>
<dbReference type="InterPro" id="IPR015422">
    <property type="entry name" value="PyrdxlP-dep_Trfase_small"/>
</dbReference>
<dbReference type="InterPro" id="IPR000653">
    <property type="entry name" value="DegT/StrS_aminotransferase"/>
</dbReference>
<dbReference type="PANTHER" id="PTHR30244:SF34">
    <property type="entry name" value="DTDP-4-AMINO-4,6-DIDEOXYGALACTOSE TRANSAMINASE"/>
    <property type="match status" value="1"/>
</dbReference>
<accession>F2II23</accession>
<dbReference type="EC" id="2.6.1.50" evidence="5"/>
<dbReference type="RefSeq" id="WP_013685495.1">
    <property type="nucleotide sequence ID" value="NC_015321.1"/>
</dbReference>
<dbReference type="InterPro" id="IPR015424">
    <property type="entry name" value="PyrdxlP-dep_Trfase"/>
</dbReference>
<feature type="active site" description="Proton acceptor" evidence="2">
    <location>
        <position position="185"/>
    </location>
</feature>
<dbReference type="Gene3D" id="3.90.1150.10">
    <property type="entry name" value="Aspartate Aminotransferase, domain 1"/>
    <property type="match status" value="1"/>
</dbReference>
<dbReference type="CDD" id="cd00616">
    <property type="entry name" value="AHBA_syn"/>
    <property type="match status" value="1"/>
</dbReference>
<dbReference type="GO" id="GO:0030170">
    <property type="term" value="F:pyridoxal phosphate binding"/>
    <property type="evidence" value="ECO:0007669"/>
    <property type="project" value="TreeGrafter"/>
</dbReference>
<feature type="modified residue" description="N6-(pyridoxal phosphate)lysine" evidence="3">
    <location>
        <position position="185"/>
    </location>
</feature>
<dbReference type="AlphaFoldDB" id="F2II23"/>
<dbReference type="STRING" id="755732.Fluta_0719"/>
<dbReference type="HOGENOM" id="CLU_033332_7_2_10"/>
<evidence type="ECO:0000313" key="6">
    <source>
        <dbReference type="Proteomes" id="UP000007463"/>
    </source>
</evidence>
<dbReference type="Pfam" id="PF01041">
    <property type="entry name" value="DegT_DnrJ_EryC1"/>
    <property type="match status" value="1"/>
</dbReference>
<sequence length="372" mass="40763">MEKNLFIPLMIPDIQQQDIDAVTEVLQSGMLIQGKKVEALEEQIAAYLGVKHAIAVSNGTATLHLALIVLGIGPGDEVIVPALSYVATANVVELVGATPVFVDIELETFNINPNLIEAKITSRTKAIIPVHEFGLACNLRVINELAKKHQFAVIEDAACALGAKTGQIFAGTSGDLGSFSFHPRKAITSGEGGLLVTNNEALASQLRILRNHGIDARDGKMNFVAAGFNYRMTDIQAALVLSQFQRFEQILSSKQALAEIYFKELQDTDFVLPTVPENYVHTWQSFHVLVPEHIDRDSLIQQMKEEGVGVNLGAQCIPNETFYQRKYQLNCADLFPNALKANRKGLVLPLYERLNGSDLKQVCIILKQATNG</sequence>
<dbReference type="Gene3D" id="3.40.640.10">
    <property type="entry name" value="Type I PLP-dependent aspartate aminotransferase-like (Major domain)"/>
    <property type="match status" value="1"/>
</dbReference>
<keyword evidence="6" id="KW-1185">Reference proteome</keyword>
<name>F2II23_FLUTR</name>
<keyword evidence="5" id="KW-0032">Aminotransferase</keyword>